<proteinExistence type="predicted"/>
<evidence type="ECO:0000313" key="2">
    <source>
        <dbReference type="WBParaSite" id="nRc.2.0.1.t07061-RA"/>
    </source>
</evidence>
<keyword evidence="1" id="KW-1185">Reference proteome</keyword>
<organism evidence="1 2">
    <name type="scientific">Romanomermis culicivorax</name>
    <name type="common">Nematode worm</name>
    <dbReference type="NCBI Taxonomy" id="13658"/>
    <lineage>
        <taxon>Eukaryota</taxon>
        <taxon>Metazoa</taxon>
        <taxon>Ecdysozoa</taxon>
        <taxon>Nematoda</taxon>
        <taxon>Enoplea</taxon>
        <taxon>Dorylaimia</taxon>
        <taxon>Mermithida</taxon>
        <taxon>Mermithoidea</taxon>
        <taxon>Mermithidae</taxon>
        <taxon>Romanomermis</taxon>
    </lineage>
</organism>
<accession>A0A915HYZ3</accession>
<evidence type="ECO:0000313" key="1">
    <source>
        <dbReference type="Proteomes" id="UP000887565"/>
    </source>
</evidence>
<dbReference type="AlphaFoldDB" id="A0A915HYZ3"/>
<dbReference type="Proteomes" id="UP000887565">
    <property type="component" value="Unplaced"/>
</dbReference>
<protein>
    <submittedName>
        <fullName evidence="2">Uncharacterized protein</fullName>
    </submittedName>
</protein>
<name>A0A915HYZ3_ROMCU</name>
<reference evidence="2" key="1">
    <citation type="submission" date="2022-11" db="UniProtKB">
        <authorList>
            <consortium name="WormBaseParasite"/>
        </authorList>
    </citation>
    <scope>IDENTIFICATION</scope>
</reference>
<dbReference type="WBParaSite" id="nRc.2.0.1.t07061-RA">
    <property type="protein sequence ID" value="nRc.2.0.1.t07061-RA"/>
    <property type="gene ID" value="nRc.2.0.1.g07061"/>
</dbReference>
<sequence length="165" mass="18894">MESTFREHMIKCVILHEDNKDQCIISTDFLAHPDIQAILNFKVHYIKIHDVKLPLKVIASVCPHMELFLNAVNDNLLEEIPEAERVSFYDDKSDNFSQTEEIKAEQAIRPLQPSPHQPPPPGSLRLPNLLNQFSLSLKHRFPFCHTASNGWPALSSSQQLLIFPM</sequence>